<keyword evidence="1" id="KW-0067">ATP-binding</keyword>
<dbReference type="InterPro" id="IPR027417">
    <property type="entry name" value="P-loop_NTPase"/>
</dbReference>
<reference evidence="1 2" key="1">
    <citation type="submission" date="2020-04" db="EMBL/GenBank/DDBJ databases">
        <title>Genome sequence of Streptomyces galbus strain I339.</title>
        <authorList>
            <person name="Silva E.A.N."/>
            <person name="Merces M."/>
            <person name="Castelo Branco A.P.O.T."/>
            <person name="Vasconcelos P.C."/>
            <person name="Costa N.P."/>
            <person name="Marinho G.C.S."/>
            <person name="Oliveira C.J.B."/>
            <person name="Araujo D."/>
            <person name="Rodrigues Junior V.S."/>
            <person name="Almeida R."/>
            <person name="Silva Filho U.R."/>
            <person name="Andrade A.S.A."/>
            <person name="Cibulski S.P."/>
        </authorList>
    </citation>
    <scope>NUCLEOTIDE SEQUENCE [LARGE SCALE GENOMIC DNA]</scope>
    <source>
        <strain evidence="1 2">I339</strain>
    </source>
</reference>
<comment type="caution">
    <text evidence="1">The sequence shown here is derived from an EMBL/GenBank/DDBJ whole genome shotgun (WGS) entry which is preliminary data.</text>
</comment>
<protein>
    <submittedName>
        <fullName evidence="1">ATP-binding protein</fullName>
    </submittedName>
</protein>
<dbReference type="SUPFAM" id="SSF52540">
    <property type="entry name" value="P-loop containing nucleoside triphosphate hydrolases"/>
    <property type="match status" value="1"/>
</dbReference>
<organism evidence="1 2">
    <name type="scientific">Streptomyces galbus</name>
    <dbReference type="NCBI Taxonomy" id="33898"/>
    <lineage>
        <taxon>Bacteria</taxon>
        <taxon>Bacillati</taxon>
        <taxon>Actinomycetota</taxon>
        <taxon>Actinomycetes</taxon>
        <taxon>Kitasatosporales</taxon>
        <taxon>Streptomycetaceae</taxon>
        <taxon>Streptomyces</taxon>
    </lineage>
</organism>
<keyword evidence="2" id="KW-1185">Reference proteome</keyword>
<gene>
    <name evidence="1" type="ORF">HF200_14395</name>
</gene>
<sequence length="418" mass="46565">MDDQRLRVGQVFVAGGAPTITYNPRSELNLEEQILDYLDEGYRILSVSGSTKTGKTVLVRRIVPPSEGMWLSGGAINSAEQFWDSIAEHLGLYTSIERTSDSKDEVWRTTTGQANIGIAKGGIENKEIVGSTSGEKVSRARNVITQAREALRGGLTPLVIDDFHYIPQAVQLEIVRALKDLVFDGLRVIVIAVPHRAYDVVRVEREMTGRVQQVSVGFWSREELAGIARKGFEALNLEDKDEALIGRLSDESFASPHLMQDFCLQLCKANGYRQAQDERRQLVAPDWSSFFADRASMASKAAFDLLARGPRQRTDRKERQLKSGAVTDIYGAVLAAIAHTGPNTELTYEEIRAALKEVLSSDSPQRHEVTRILEEMTKIATNEIEGEPVVDYDVELGKLYISDPYFAFFLRWGVPDLA</sequence>
<name>A0ABX1IIZ1_STRGB</name>
<dbReference type="Proteomes" id="UP000744032">
    <property type="component" value="Unassembled WGS sequence"/>
</dbReference>
<keyword evidence="1" id="KW-0547">Nucleotide-binding</keyword>
<accession>A0ABX1IIZ1</accession>
<dbReference type="EMBL" id="JAAXMD010000115">
    <property type="protein sequence ID" value="NKQ25606.1"/>
    <property type="molecule type" value="Genomic_DNA"/>
</dbReference>
<dbReference type="RefSeq" id="WP_168373878.1">
    <property type="nucleotide sequence ID" value="NZ_JAAXMD010000115.1"/>
</dbReference>
<proteinExistence type="predicted"/>
<dbReference type="GO" id="GO:0005524">
    <property type="term" value="F:ATP binding"/>
    <property type="evidence" value="ECO:0007669"/>
    <property type="project" value="UniProtKB-KW"/>
</dbReference>
<evidence type="ECO:0000313" key="2">
    <source>
        <dbReference type="Proteomes" id="UP000744032"/>
    </source>
</evidence>
<evidence type="ECO:0000313" key="1">
    <source>
        <dbReference type="EMBL" id="NKQ25606.1"/>
    </source>
</evidence>